<dbReference type="NCBIfam" id="TIGR03998">
    <property type="entry name" value="thiol_BshC"/>
    <property type="match status" value="1"/>
</dbReference>
<dbReference type="Pfam" id="PF24850">
    <property type="entry name" value="CC_BshC"/>
    <property type="match status" value="1"/>
</dbReference>
<feature type="domain" description="Bacillithiol biosynthesis BshC N-terminal Rossmann-like" evidence="3">
    <location>
        <begin position="9"/>
        <end position="383"/>
    </location>
</feature>
<dbReference type="InterPro" id="IPR011199">
    <property type="entry name" value="Bacillithiol_biosynth_BshC"/>
</dbReference>
<dbReference type="RefSeq" id="WP_099476993.1">
    <property type="nucleotide sequence ID" value="NZ_CP016809.1"/>
</dbReference>
<evidence type="ECO:0000259" key="3">
    <source>
        <dbReference type="Pfam" id="PF10079"/>
    </source>
</evidence>
<comment type="similarity">
    <text evidence="2">Belongs to the BshC family.</text>
</comment>
<evidence type="ECO:0000256" key="1">
    <source>
        <dbReference type="ARBA" id="ARBA00022598"/>
    </source>
</evidence>
<dbReference type="InterPro" id="IPR055398">
    <property type="entry name" value="Rossmann-like_BshC"/>
</dbReference>
<dbReference type="Pfam" id="PF10079">
    <property type="entry name" value="Rossmann-like_BshC"/>
    <property type="match status" value="1"/>
</dbReference>
<proteinExistence type="inferred from homology"/>
<reference evidence="5" key="1">
    <citation type="submission" date="2016-08" db="EMBL/GenBank/DDBJ databases">
        <title>Complete Genome Seqeunce of Paenibacillus sp. nov. IHBB 9852 from high altitute lake of Indian trans-Himalayas.</title>
        <authorList>
            <person name="Kiran S."/>
            <person name="Swarnkar M.K."/>
            <person name="Rana A."/>
            <person name="Tewari R."/>
            <person name="Gulati A."/>
        </authorList>
    </citation>
    <scope>NUCLEOTIDE SEQUENCE [LARGE SCALE GENOMIC DNA]</scope>
    <source>
        <strain evidence="5">IHBB 9852</strain>
    </source>
</reference>
<organism evidence="5">
    <name type="scientific">Paenibacillus ihbetae</name>
    <dbReference type="NCBI Taxonomy" id="1870820"/>
    <lineage>
        <taxon>Bacteria</taxon>
        <taxon>Bacillati</taxon>
        <taxon>Bacillota</taxon>
        <taxon>Bacilli</taxon>
        <taxon>Bacillales</taxon>
        <taxon>Paenibacillaceae</taxon>
        <taxon>Paenibacillus</taxon>
    </lineage>
</organism>
<accession>A0A1B2DWQ7</accession>
<dbReference type="HAMAP" id="MF_01867">
    <property type="entry name" value="BshC"/>
    <property type="match status" value="1"/>
</dbReference>
<keyword evidence="1 2" id="KW-0436">Ligase</keyword>
<dbReference type="PIRSF" id="PIRSF012535">
    <property type="entry name" value="UCP012535"/>
    <property type="match status" value="1"/>
</dbReference>
<dbReference type="EC" id="6.-.-.-" evidence="2"/>
<dbReference type="AlphaFoldDB" id="A0A1B2DWQ7"/>
<gene>
    <name evidence="2" type="primary">bshC</name>
    <name evidence="5" type="ORF">BBD41_05875</name>
</gene>
<feature type="domain" description="Bacillithiol biosynthesis BshC C-terminal coiled-coil" evidence="4">
    <location>
        <begin position="385"/>
        <end position="542"/>
    </location>
</feature>
<evidence type="ECO:0000259" key="4">
    <source>
        <dbReference type="Pfam" id="PF24850"/>
    </source>
</evidence>
<dbReference type="KEGG" id="pib:BBD41_05875"/>
<dbReference type="GO" id="GO:0016874">
    <property type="term" value="F:ligase activity"/>
    <property type="evidence" value="ECO:0007669"/>
    <property type="project" value="UniProtKB-UniRule"/>
</dbReference>
<dbReference type="EMBL" id="CP016809">
    <property type="protein sequence ID" value="ANY72156.1"/>
    <property type="molecule type" value="Genomic_DNA"/>
</dbReference>
<dbReference type="InterPro" id="IPR055399">
    <property type="entry name" value="CC_BshC"/>
</dbReference>
<sequence>MNIVPEPLNLASRLARDYIHRFDQVSGLYGGDFRSERSFAERAAWLDLSEDKRTPRKALVSCLRAYNKKHNNHPAVHTTLDALEQEGALVMVGGQQSGLFTGPLLVVYKAITIIQSAREAQRRLNRPVVPVFWIAGEDHDWDEVNHTYFLSPDQRLAKVKLDPKDALRTSVSYTRVDRADWDGLLNELQQQLPDSEHKGELLRLVSESVQDAPCLSDAFARLLGVMFGKYGLILLDSADPALRELEVPVFEAMIMHNEDLCRSYQAAAKEITGRGYEVQAEVAENGANLFYVHEGRRLLLFREGDVYSDRKGLVSFTRQELLDELHQHPARFSNNVLTRPIMQDSLLPVLGTILGPGEISYWAITRGAFADLGLRMPLIIPRMSFTLLDGTVHKYMDKYELTFQDVLLHLGEKRDAWLAGQDKLNLDGRFAETKVAFEALYQPLIEDIGKMQAGLLKLGETNRAKILEQMDFLLSRSKGALAQQHEAALAQWKRIELSLLPEGSPQERVYNIIEYMNRYGLNLVDRLMEIPYEGSGTHRVVFV</sequence>
<comment type="function">
    <text evidence="2">Involved in bacillithiol (BSH) biosynthesis. May catalyze the last step of the pathway, the addition of cysteine to glucosamine malate (GlcN-Mal) to generate BSH.</text>
</comment>
<name>A0A1B2DWQ7_9BACL</name>
<protein>
    <recommendedName>
        <fullName evidence="2">Putative cysteine ligase BshC</fullName>
        <ecNumber evidence="2">6.-.-.-</ecNumber>
    </recommendedName>
</protein>
<evidence type="ECO:0000256" key="2">
    <source>
        <dbReference type="HAMAP-Rule" id="MF_01867"/>
    </source>
</evidence>
<evidence type="ECO:0000313" key="5">
    <source>
        <dbReference type="EMBL" id="ANY72156.1"/>
    </source>
</evidence>